<feature type="compositionally biased region" description="Low complexity" evidence="1">
    <location>
        <begin position="103"/>
        <end position="120"/>
    </location>
</feature>
<organism evidence="2 3">
    <name type="scientific">Tolypocladium capitatum</name>
    <dbReference type="NCBI Taxonomy" id="45235"/>
    <lineage>
        <taxon>Eukaryota</taxon>
        <taxon>Fungi</taxon>
        <taxon>Dikarya</taxon>
        <taxon>Ascomycota</taxon>
        <taxon>Pezizomycotina</taxon>
        <taxon>Sordariomycetes</taxon>
        <taxon>Hypocreomycetidae</taxon>
        <taxon>Hypocreales</taxon>
        <taxon>Ophiocordycipitaceae</taxon>
        <taxon>Tolypocladium</taxon>
    </lineage>
</organism>
<dbReference type="AlphaFoldDB" id="A0A2K3QGG4"/>
<reference evidence="2 3" key="1">
    <citation type="submission" date="2017-08" db="EMBL/GenBank/DDBJ databases">
        <title>Harnessing the power of phylogenomics to disentangle the directionality and signatures of interkingdom host jumping in the parasitic fungal genus Tolypocladium.</title>
        <authorList>
            <person name="Quandt C.A."/>
            <person name="Patterson W."/>
            <person name="Spatafora J.W."/>
        </authorList>
    </citation>
    <scope>NUCLEOTIDE SEQUENCE [LARGE SCALE GENOMIC DNA]</scope>
    <source>
        <strain evidence="2 3">CBS 113982</strain>
    </source>
</reference>
<evidence type="ECO:0000256" key="1">
    <source>
        <dbReference type="SAM" id="MobiDB-lite"/>
    </source>
</evidence>
<name>A0A2K3QGG4_9HYPO</name>
<dbReference type="Proteomes" id="UP000236621">
    <property type="component" value="Unassembled WGS sequence"/>
</dbReference>
<gene>
    <name evidence="2" type="ORF">TCAP_03430</name>
</gene>
<feature type="region of interest" description="Disordered" evidence="1">
    <location>
        <begin position="103"/>
        <end position="135"/>
    </location>
</feature>
<dbReference type="STRING" id="45235.A0A2K3QGG4"/>
<proteinExistence type="predicted"/>
<evidence type="ECO:0000313" key="2">
    <source>
        <dbReference type="EMBL" id="PNY26647.1"/>
    </source>
</evidence>
<accession>A0A2K3QGG4</accession>
<keyword evidence="3" id="KW-1185">Reference proteome</keyword>
<dbReference type="EMBL" id="NRSZ01000519">
    <property type="protein sequence ID" value="PNY26647.1"/>
    <property type="molecule type" value="Genomic_DNA"/>
</dbReference>
<sequence>MSDPHKRPHGQQPPHPPQPKQRRPDDQEPIPPLQSLAPSIFVPVTDDLAARPFVPPANRIARLNAILAALDTHAVGVRSNMLALVRRECVRILRELAAAEAASTTASNNANSNEQQQQHHPPQKHRADGGGDGDLAAMLANMQAPHDPGKDHADISLPDFSRVQPASVREKATRDLMASVSRALCELRGFDAHIAGNRGFYEQALKHEIQSEAQ</sequence>
<protein>
    <submittedName>
        <fullName evidence="2">Uncharacterized protein</fullName>
    </submittedName>
</protein>
<feature type="region of interest" description="Disordered" evidence="1">
    <location>
        <begin position="1"/>
        <end position="34"/>
    </location>
</feature>
<evidence type="ECO:0000313" key="3">
    <source>
        <dbReference type="Proteomes" id="UP000236621"/>
    </source>
</evidence>
<dbReference type="OrthoDB" id="4927045at2759"/>
<comment type="caution">
    <text evidence="2">The sequence shown here is derived from an EMBL/GenBank/DDBJ whole genome shotgun (WGS) entry which is preliminary data.</text>
</comment>